<evidence type="ECO:0000313" key="3">
    <source>
        <dbReference type="EMBL" id="GGF03928.1"/>
    </source>
</evidence>
<evidence type="ECO:0000259" key="2">
    <source>
        <dbReference type="Pfam" id="PF14028"/>
    </source>
</evidence>
<dbReference type="NCBIfam" id="TIGR03891">
    <property type="entry name" value="thiopep_ocin"/>
    <property type="match status" value="1"/>
</dbReference>
<sequence>MKQLYSFHPNLILRTPAQALSLGFTEDTILAALDDERFVEALFLASPGLYEECRKWQSGALKEPKKVAKLRGTLTRYYTRMMSRCTPFGLFAGCSVLRWGAESQIRLEPAANYRHTRLDMHYLCALAQQLARHEAIRPLLRYWPQTSLYTIGSEVRYVEYYYAEGRRVHQISSVEASPYLTKMLGVARQGLTQRELVALLLEEEFDNEEATEYVQALIEAQVLVSELEPTVTGSEFLHHMQAVLTRLNADAPDAEISAVLHLLGQVAQQLRILDQQPVNAPASYLRIAAALQNLGVPIEPDKLFQTDLVCGASNTAASLDQRLQATLLEAVEALTHLAPPSRNARLDYFRQRFQERYEEREVPLLEALDTESGLAYSDYGKNSYAPLVDDLYLTETAASRSWHQSEAQRFLYQKLREADRKRQYAINITPEEVRTFAPVTQPLPPSLGIMFRIIDDQQIVLDSVGGSSAVNLLGRFAHADPRIERIVQDITEQEQQHNPAVVFAEICHLPASRVGNILLRPSFRRFEIPYLAQSMLPADCQIAMQDMLLSVRQGQLVLRSRKTNQLVVPRLSTAHNFTHQALPVYQFLCDLQTQGLQAHVGFSWEAVSPDAKFFPRLTYQKVVLQPASWHLAAPDFADLLTAPATHFEAHFQAFRAQWQLPRLFTLSDGDHELLVDAENPLLVQVWLDTIRQRPAIRLREYLIELAESPVRDNLGRPHAQQLLALLVRNAPCYAAAPAAPAAGAASVQREFALGSEWLYYKWYCGQQMANRILREVLHPLTEELLDKGLVDKWFFIRYADPDNHLRVRFHLPQVGRIGEVVQIINDYLGAYLSKGYIWKSQTDTYRRELERYGKNTIELSESLFHYQSTALLAQLDSFAELDDMAYWRWGISAMEELLDAFAYTLPQKLALLEHLRDSFAREFSMDKQLKTQLDAKYRAFRLPITQALQTAAPPPECLREIATAIRRQLTANHGEIAENQLLGSYLHMLLNRLIPAQARLHELVLYDFLCRYYQSQKARQGAQAAVA</sequence>
<feature type="domain" description="Lantibiotic dehydratase N-terminal" evidence="1">
    <location>
        <begin position="35"/>
        <end position="684"/>
    </location>
</feature>
<dbReference type="Pfam" id="PF14028">
    <property type="entry name" value="Lant_dehydr_C"/>
    <property type="match status" value="1"/>
</dbReference>
<keyword evidence="4" id="KW-1185">Reference proteome</keyword>
<comment type="caution">
    <text evidence="3">The sequence shown here is derived from an EMBL/GenBank/DDBJ whole genome shotgun (WGS) entry which is preliminary data.</text>
</comment>
<protein>
    <submittedName>
        <fullName evidence="3">Lantibiotic dehydratase</fullName>
    </submittedName>
</protein>
<dbReference type="EMBL" id="BMHT01000002">
    <property type="protein sequence ID" value="GGF03928.1"/>
    <property type="molecule type" value="Genomic_DNA"/>
</dbReference>
<proteinExistence type="predicted"/>
<accession>A0ABQ1TXD2</accession>
<dbReference type="RefSeq" id="WP_188812440.1">
    <property type="nucleotide sequence ID" value="NZ_BMHT01000002.1"/>
</dbReference>
<dbReference type="InterPro" id="IPR023809">
    <property type="entry name" value="Thiopep_bacteriocin_synth_dom"/>
</dbReference>
<dbReference type="Pfam" id="PF04738">
    <property type="entry name" value="Lant_dehydr_N"/>
    <property type="match status" value="1"/>
</dbReference>
<reference evidence="4" key="1">
    <citation type="journal article" date="2019" name="Int. J. Syst. Evol. Microbiol.">
        <title>The Global Catalogue of Microorganisms (GCM) 10K type strain sequencing project: providing services to taxonomists for standard genome sequencing and annotation.</title>
        <authorList>
            <consortium name="The Broad Institute Genomics Platform"/>
            <consortium name="The Broad Institute Genome Sequencing Center for Infectious Disease"/>
            <person name="Wu L."/>
            <person name="Ma J."/>
        </authorList>
    </citation>
    <scope>NUCLEOTIDE SEQUENCE [LARGE SCALE GENOMIC DNA]</scope>
    <source>
        <strain evidence="4">CGMCC 1.15197</strain>
    </source>
</reference>
<dbReference type="InterPro" id="IPR006827">
    <property type="entry name" value="Lant_deHydtase_N"/>
</dbReference>
<organism evidence="3 4">
    <name type="scientific">Hymenobacter cavernae</name>
    <dbReference type="NCBI Taxonomy" id="2044852"/>
    <lineage>
        <taxon>Bacteria</taxon>
        <taxon>Pseudomonadati</taxon>
        <taxon>Bacteroidota</taxon>
        <taxon>Cytophagia</taxon>
        <taxon>Cytophagales</taxon>
        <taxon>Hymenobacteraceae</taxon>
        <taxon>Hymenobacter</taxon>
    </lineage>
</organism>
<evidence type="ECO:0000259" key="1">
    <source>
        <dbReference type="Pfam" id="PF04738"/>
    </source>
</evidence>
<evidence type="ECO:0000313" key="4">
    <source>
        <dbReference type="Proteomes" id="UP000632273"/>
    </source>
</evidence>
<dbReference type="Proteomes" id="UP000632273">
    <property type="component" value="Unassembled WGS sequence"/>
</dbReference>
<name>A0ABQ1TXD2_9BACT</name>
<feature type="domain" description="Thiopeptide-type bacteriocin biosynthesis" evidence="2">
    <location>
        <begin position="757"/>
        <end position="1013"/>
    </location>
</feature>
<gene>
    <name evidence="3" type="ORF">GCM10011383_13760</name>
</gene>